<dbReference type="InterPro" id="IPR039329">
    <property type="entry name" value="SIAE"/>
</dbReference>
<proteinExistence type="predicted"/>
<feature type="domain" description="Sialate O-acetylesterase" evidence="2">
    <location>
        <begin position="107"/>
        <end position="348"/>
    </location>
</feature>
<keyword evidence="1" id="KW-0378">Hydrolase</keyword>
<evidence type="ECO:0000256" key="1">
    <source>
        <dbReference type="ARBA" id="ARBA00022801"/>
    </source>
</evidence>
<protein>
    <submittedName>
        <fullName evidence="3">Sialate O-acetylesterase</fullName>
    </submittedName>
</protein>
<dbReference type="GO" id="GO:0001681">
    <property type="term" value="F:sialate O-acetylesterase activity"/>
    <property type="evidence" value="ECO:0007669"/>
    <property type="project" value="InterPro"/>
</dbReference>
<dbReference type="AlphaFoldDB" id="A0A4R5MLM9"/>
<reference evidence="3 4" key="1">
    <citation type="submission" date="2019-02" db="EMBL/GenBank/DDBJ databases">
        <title>Pedobacter sp. nov., a novel speices isolated from soil of pinguins habitat in Antarcitica.</title>
        <authorList>
            <person name="He R.-H."/>
        </authorList>
    </citation>
    <scope>NUCLEOTIDE SEQUENCE [LARGE SCALE GENOMIC DNA]</scope>
    <source>
        <strain evidence="3 4">E01020</strain>
    </source>
</reference>
<sequence>MRIHKFIYTIVLSICIALSCDAKIVLPGIFADHMVLQQQADVWIWGTAKISAAVSLTTSWNGKTYTFKTDQKGIFKTKVSTPKAGGPFNIVINDGEKLTLNDVLIGEVWVCSGQSNMEMALRGNSSPILNAAQIILNADNDKLRLYNVAKAVSLTPVADSKSAWLPSNSESARNFSALAYQFGDILQKKLKVPVGIIVSSVGGTMIESWMDAESLKPFPEVKLPMGADAEKPTAKMPTTLYNGMIAPIAGLNIKGFVWLQGESNRHEPELYAKLLPVLIKQWRSAWGMGDLPFYIVQIAPFGSSDVTRSGTKIREAQLNTSNEVANSGLIVAMDVGMENDIHYMDKTTLALRTAYWALGKTYDIKGINFRSPAYKSMKIEGNKAILTFGNGNYLTSYRKPITQMEIAGEDQKFYPAQAVILANKITVSNETVKNPVAVRYAFKDWAVAEIFNNDGLPASSFRTDNW</sequence>
<evidence type="ECO:0000313" key="3">
    <source>
        <dbReference type="EMBL" id="TDG36009.1"/>
    </source>
</evidence>
<dbReference type="GO" id="GO:0005975">
    <property type="term" value="P:carbohydrate metabolic process"/>
    <property type="evidence" value="ECO:0007669"/>
    <property type="project" value="TreeGrafter"/>
</dbReference>
<gene>
    <name evidence="3" type="ORF">EZJ43_09995</name>
</gene>
<dbReference type="Pfam" id="PF03629">
    <property type="entry name" value="SASA"/>
    <property type="match status" value="1"/>
</dbReference>
<keyword evidence="4" id="KW-1185">Reference proteome</keyword>
<comment type="caution">
    <text evidence="3">The sequence shown here is derived from an EMBL/GenBank/DDBJ whole genome shotgun (WGS) entry which is preliminary data.</text>
</comment>
<dbReference type="EMBL" id="SJCY01000006">
    <property type="protein sequence ID" value="TDG36009.1"/>
    <property type="molecule type" value="Genomic_DNA"/>
</dbReference>
<dbReference type="PANTHER" id="PTHR22901:SF0">
    <property type="entry name" value="SIALATE O-ACETYLESTERASE"/>
    <property type="match status" value="1"/>
</dbReference>
<dbReference type="PROSITE" id="PS51257">
    <property type="entry name" value="PROKAR_LIPOPROTEIN"/>
    <property type="match status" value="1"/>
</dbReference>
<evidence type="ECO:0000313" key="4">
    <source>
        <dbReference type="Proteomes" id="UP000295668"/>
    </source>
</evidence>
<dbReference type="InterPro" id="IPR036514">
    <property type="entry name" value="SGNH_hydro_sf"/>
</dbReference>
<accession>A0A4R5MLM9</accession>
<evidence type="ECO:0000259" key="2">
    <source>
        <dbReference type="Pfam" id="PF03629"/>
    </source>
</evidence>
<dbReference type="PANTHER" id="PTHR22901">
    <property type="entry name" value="SIALATE O-ACETYLESTERASE"/>
    <property type="match status" value="1"/>
</dbReference>
<dbReference type="RefSeq" id="WP_133262572.1">
    <property type="nucleotide sequence ID" value="NZ_SJCY01000006.1"/>
</dbReference>
<organism evidence="3 4">
    <name type="scientific">Pedobacter changchengzhani</name>
    <dbReference type="NCBI Taxonomy" id="2529274"/>
    <lineage>
        <taxon>Bacteria</taxon>
        <taxon>Pseudomonadati</taxon>
        <taxon>Bacteroidota</taxon>
        <taxon>Sphingobacteriia</taxon>
        <taxon>Sphingobacteriales</taxon>
        <taxon>Sphingobacteriaceae</taxon>
        <taxon>Pedobacter</taxon>
    </lineage>
</organism>
<dbReference type="Proteomes" id="UP000295668">
    <property type="component" value="Unassembled WGS sequence"/>
</dbReference>
<dbReference type="OrthoDB" id="9816001at2"/>
<dbReference type="Gene3D" id="3.40.50.1110">
    <property type="entry name" value="SGNH hydrolase"/>
    <property type="match status" value="1"/>
</dbReference>
<dbReference type="SUPFAM" id="SSF52266">
    <property type="entry name" value="SGNH hydrolase"/>
    <property type="match status" value="1"/>
</dbReference>
<dbReference type="InterPro" id="IPR005181">
    <property type="entry name" value="SASA"/>
</dbReference>
<name>A0A4R5MLM9_9SPHI</name>